<gene>
    <name evidence="1" type="ORF">Agabi119p4_3197</name>
</gene>
<proteinExistence type="predicted"/>
<sequence length="120" mass="13039">MDFDFFCLPLIFGCSSKVTPDGVQTPSICPNCHNLSLASGKKRTWFELCCVPVIPLSSKHVWICPICNWSAKTSDFQPQMPAVGPPGGYYPAPGHYPPPSQYPAPVYSPYGAPHAGPPHH</sequence>
<reference evidence="1 2" key="1">
    <citation type="journal article" name="Sci. Rep.">
        <title>Telomere-to-telomere assembled and centromere annotated genomes of the two main subspecies of the button mushroom Agaricus bisporus reveal especially polymorphic chromosome ends.</title>
        <authorList>
            <person name="Sonnenberg A.S.M."/>
            <person name="Sedaghat-Telgerd N."/>
            <person name="Lavrijssen B."/>
            <person name="Ohm R.A."/>
            <person name="Hendrickx P.M."/>
            <person name="Scholtmeijer K."/>
            <person name="Baars J.J.P."/>
            <person name="van Peer A."/>
        </authorList>
    </citation>
    <scope>NUCLEOTIDE SEQUENCE [LARGE SCALE GENOMIC DNA]</scope>
    <source>
        <strain evidence="1 2">H119_p4</strain>
    </source>
</reference>
<organism evidence="1 2">
    <name type="scientific">Agaricus bisporus var. burnettii</name>
    <dbReference type="NCBI Taxonomy" id="192524"/>
    <lineage>
        <taxon>Eukaryota</taxon>
        <taxon>Fungi</taxon>
        <taxon>Dikarya</taxon>
        <taxon>Basidiomycota</taxon>
        <taxon>Agaricomycotina</taxon>
        <taxon>Agaricomycetes</taxon>
        <taxon>Agaricomycetidae</taxon>
        <taxon>Agaricales</taxon>
        <taxon>Agaricineae</taxon>
        <taxon>Agaricaceae</taxon>
        <taxon>Agaricus</taxon>
    </lineage>
</organism>
<name>A0A8H7KIW7_AGABI</name>
<dbReference type="PANTHER" id="PTHR28139">
    <property type="entry name" value="UPF0768 PROTEIN YBL029C-A"/>
    <property type="match status" value="1"/>
</dbReference>
<evidence type="ECO:0000313" key="1">
    <source>
        <dbReference type="EMBL" id="KAF7778852.1"/>
    </source>
</evidence>
<evidence type="ECO:0008006" key="3">
    <source>
        <dbReference type="Google" id="ProtNLM"/>
    </source>
</evidence>
<accession>A0A8H7KIW7</accession>
<evidence type="ECO:0000313" key="2">
    <source>
        <dbReference type="Proteomes" id="UP000629468"/>
    </source>
</evidence>
<dbReference type="PANTHER" id="PTHR28139:SF1">
    <property type="entry name" value="UPF0768 PROTEIN YBL029C-A"/>
    <property type="match status" value="1"/>
</dbReference>
<protein>
    <recommendedName>
        <fullName evidence="3">Zinc-ribbon 15 domain-containing protein</fullName>
    </recommendedName>
</protein>
<dbReference type="EMBL" id="JABXXO010000004">
    <property type="protein sequence ID" value="KAF7778852.1"/>
    <property type="molecule type" value="Genomic_DNA"/>
</dbReference>
<dbReference type="Proteomes" id="UP000629468">
    <property type="component" value="Unassembled WGS sequence"/>
</dbReference>
<dbReference type="AlphaFoldDB" id="A0A8H7KIW7"/>
<comment type="caution">
    <text evidence="1">The sequence shown here is derived from an EMBL/GenBank/DDBJ whole genome shotgun (WGS) entry which is preliminary data.</text>
</comment>